<name>A0A644W839_9ZZZZ</name>
<proteinExistence type="predicted"/>
<dbReference type="PROSITE" id="PS51257">
    <property type="entry name" value="PROKAR_LIPOPROTEIN"/>
    <property type="match status" value="1"/>
</dbReference>
<sequence>MKTKSIRNIIALALFLFTVTACSKFEDGPKISFRSKMKRIYGEYHIEYLSKNGADLTDYWNKYYDLSFKFYSPLGDRPDDTPGVKVYGEIDSCGYWKFYETDYEGGCFDDGSSVFLYMYNYIIDTTLYPNRYFYPLLIVGEDQTPVFEISRLSNDEMWITHTKGSDVYEIHFSE</sequence>
<dbReference type="EMBL" id="VSSQ01000680">
    <property type="protein sequence ID" value="MPL99656.1"/>
    <property type="molecule type" value="Genomic_DNA"/>
</dbReference>
<accession>A0A644W839</accession>
<organism evidence="1">
    <name type="scientific">bioreactor metagenome</name>
    <dbReference type="NCBI Taxonomy" id="1076179"/>
    <lineage>
        <taxon>unclassified sequences</taxon>
        <taxon>metagenomes</taxon>
        <taxon>ecological metagenomes</taxon>
    </lineage>
</organism>
<dbReference type="AlphaFoldDB" id="A0A644W839"/>
<protein>
    <recommendedName>
        <fullName evidence="2">Lipocalin-like domain-containing protein</fullName>
    </recommendedName>
</protein>
<comment type="caution">
    <text evidence="1">The sequence shown here is derived from an EMBL/GenBank/DDBJ whole genome shotgun (WGS) entry which is preliminary data.</text>
</comment>
<gene>
    <name evidence="1" type="ORF">SDC9_45875</name>
</gene>
<reference evidence="1" key="1">
    <citation type="submission" date="2019-08" db="EMBL/GenBank/DDBJ databases">
        <authorList>
            <person name="Kucharzyk K."/>
            <person name="Murdoch R.W."/>
            <person name="Higgins S."/>
            <person name="Loffler F."/>
        </authorList>
    </citation>
    <scope>NUCLEOTIDE SEQUENCE</scope>
</reference>
<evidence type="ECO:0000313" key="1">
    <source>
        <dbReference type="EMBL" id="MPL99656.1"/>
    </source>
</evidence>
<evidence type="ECO:0008006" key="2">
    <source>
        <dbReference type="Google" id="ProtNLM"/>
    </source>
</evidence>